<dbReference type="OrthoDB" id="270189at2759"/>
<keyword evidence="4" id="KW-0269">Exonuclease</keyword>
<dbReference type="RefSeq" id="XP_040727803.1">
    <property type="nucleotide sequence ID" value="XM_040868566.1"/>
</dbReference>
<dbReference type="AlphaFoldDB" id="A0A1Y2FTP1"/>
<reference evidence="6 7" key="1">
    <citation type="submission" date="2016-07" db="EMBL/GenBank/DDBJ databases">
        <title>Pervasive Adenine N6-methylation of Active Genes in Fungi.</title>
        <authorList>
            <consortium name="DOE Joint Genome Institute"/>
            <person name="Mondo S.J."/>
            <person name="Dannebaum R.O."/>
            <person name="Kuo R.C."/>
            <person name="Labutti K."/>
            <person name="Haridas S."/>
            <person name="Kuo A."/>
            <person name="Salamov A."/>
            <person name="Ahrendt S.R."/>
            <person name="Lipzen A."/>
            <person name="Sullivan W."/>
            <person name="Andreopoulos W.B."/>
            <person name="Clum A."/>
            <person name="Lindquist E."/>
            <person name="Daum C."/>
            <person name="Ramamoorthy G.K."/>
            <person name="Gryganskyi A."/>
            <person name="Culley D."/>
            <person name="Magnuson J.K."/>
            <person name="James T.Y."/>
            <person name="O'Malley M.A."/>
            <person name="Stajich J.E."/>
            <person name="Spatafora J.W."/>
            <person name="Visel A."/>
            <person name="Grigoriev I.V."/>
        </authorList>
    </citation>
    <scope>NUCLEOTIDE SEQUENCE [LARGE SCALE GENOMIC DNA]</scope>
    <source>
        <strain evidence="6 7">12-1054</strain>
    </source>
</reference>
<dbReference type="STRING" id="56484.A0A1Y2FTP1"/>
<feature type="domain" description="Exonuclease" evidence="5">
    <location>
        <begin position="4"/>
        <end position="180"/>
    </location>
</feature>
<dbReference type="InterPro" id="IPR012337">
    <property type="entry name" value="RNaseH-like_sf"/>
</dbReference>
<evidence type="ECO:0000256" key="2">
    <source>
        <dbReference type="ARBA" id="ARBA00022722"/>
    </source>
</evidence>
<dbReference type="GeneID" id="63785165"/>
<evidence type="ECO:0000256" key="3">
    <source>
        <dbReference type="ARBA" id="ARBA00022801"/>
    </source>
</evidence>
<name>A0A1Y2FTP1_PROLT</name>
<protein>
    <submittedName>
        <fullName evidence="6">Putative oligoribonuclease</fullName>
    </submittedName>
</protein>
<dbReference type="EMBL" id="MCFI01000002">
    <property type="protein sequence ID" value="ORY86947.1"/>
    <property type="molecule type" value="Genomic_DNA"/>
</dbReference>
<evidence type="ECO:0000313" key="7">
    <source>
        <dbReference type="Proteomes" id="UP000193685"/>
    </source>
</evidence>
<evidence type="ECO:0000256" key="4">
    <source>
        <dbReference type="ARBA" id="ARBA00022839"/>
    </source>
</evidence>
<comment type="similarity">
    <text evidence="1">Belongs to the oligoribonuclease family.</text>
</comment>
<dbReference type="Proteomes" id="UP000193685">
    <property type="component" value="Unassembled WGS sequence"/>
</dbReference>
<dbReference type="CDD" id="cd06135">
    <property type="entry name" value="Orn"/>
    <property type="match status" value="1"/>
</dbReference>
<dbReference type="GO" id="GO:0000175">
    <property type="term" value="F:3'-5'-RNA exonuclease activity"/>
    <property type="evidence" value="ECO:0007669"/>
    <property type="project" value="InterPro"/>
</dbReference>
<evidence type="ECO:0000313" key="6">
    <source>
        <dbReference type="EMBL" id="ORY86947.1"/>
    </source>
</evidence>
<dbReference type="SMART" id="SM00479">
    <property type="entry name" value="EXOIII"/>
    <property type="match status" value="1"/>
</dbReference>
<evidence type="ECO:0000259" key="5">
    <source>
        <dbReference type="SMART" id="SM00479"/>
    </source>
</evidence>
<sequence length="184" mass="21002">MPPLLLWLDLEMTGLDIYKDQIIEVAALLTDMNLQELPESRCEYILACPDALLDGMDAWCTKTHGESGLTQACRLSNVTLADAEQHLLQRLQQLGCVQGQLFLAGNSIHADRTFLQLQMPRFVQFLHYRQVDVSSLKCLAQSWVPELESRKPVKQGSHRALGDLLESLEELRYYRKHWLITPPS</sequence>
<dbReference type="Pfam" id="PF00929">
    <property type="entry name" value="RNase_T"/>
    <property type="match status" value="1"/>
</dbReference>
<proteinExistence type="inferred from homology"/>
<dbReference type="InterPro" id="IPR036397">
    <property type="entry name" value="RNaseH_sf"/>
</dbReference>
<dbReference type="OMA" id="AFFHYRN"/>
<accession>A0A1Y2FTP1</accession>
<dbReference type="Gene3D" id="3.30.420.10">
    <property type="entry name" value="Ribonuclease H-like superfamily/Ribonuclease H"/>
    <property type="match status" value="1"/>
</dbReference>
<gene>
    <name evidence="6" type="ORF">BCR37DRAFT_376284</name>
</gene>
<organism evidence="6 7">
    <name type="scientific">Protomyces lactucae-debilis</name>
    <dbReference type="NCBI Taxonomy" id="2754530"/>
    <lineage>
        <taxon>Eukaryota</taxon>
        <taxon>Fungi</taxon>
        <taxon>Dikarya</taxon>
        <taxon>Ascomycota</taxon>
        <taxon>Taphrinomycotina</taxon>
        <taxon>Taphrinomycetes</taxon>
        <taxon>Taphrinales</taxon>
        <taxon>Protomycetaceae</taxon>
        <taxon>Protomyces</taxon>
    </lineage>
</organism>
<keyword evidence="7" id="KW-1185">Reference proteome</keyword>
<dbReference type="SUPFAM" id="SSF53098">
    <property type="entry name" value="Ribonuclease H-like"/>
    <property type="match status" value="1"/>
</dbReference>
<comment type="caution">
    <text evidence="6">The sequence shown here is derived from an EMBL/GenBank/DDBJ whole genome shotgun (WGS) entry which is preliminary data.</text>
</comment>
<dbReference type="InterPro" id="IPR013520">
    <property type="entry name" value="Ribonucl_H"/>
</dbReference>
<keyword evidence="2" id="KW-0540">Nuclease</keyword>
<evidence type="ECO:0000256" key="1">
    <source>
        <dbReference type="ARBA" id="ARBA00009921"/>
    </source>
</evidence>
<dbReference type="GO" id="GO:0003676">
    <property type="term" value="F:nucleic acid binding"/>
    <property type="evidence" value="ECO:0007669"/>
    <property type="project" value="InterPro"/>
</dbReference>
<dbReference type="GO" id="GO:0005739">
    <property type="term" value="C:mitochondrion"/>
    <property type="evidence" value="ECO:0007669"/>
    <property type="project" value="TreeGrafter"/>
</dbReference>
<keyword evidence="3" id="KW-0378">Hydrolase</keyword>
<dbReference type="NCBIfam" id="NF003765">
    <property type="entry name" value="PRK05359.1"/>
    <property type="match status" value="1"/>
</dbReference>
<dbReference type="PANTHER" id="PTHR11046:SF0">
    <property type="entry name" value="OLIGORIBONUCLEASE, MITOCHONDRIAL"/>
    <property type="match status" value="1"/>
</dbReference>
<dbReference type="PANTHER" id="PTHR11046">
    <property type="entry name" value="OLIGORIBONUCLEASE, MITOCHONDRIAL"/>
    <property type="match status" value="1"/>
</dbReference>
<dbReference type="InterPro" id="IPR022894">
    <property type="entry name" value="Oligoribonuclease"/>
</dbReference>